<dbReference type="Proteomes" id="UP000551758">
    <property type="component" value="Unassembled WGS sequence"/>
</dbReference>
<gene>
    <name evidence="1" type="ORF">HPG69_010858</name>
</gene>
<protein>
    <submittedName>
        <fullName evidence="1">Uncharacterized protein</fullName>
    </submittedName>
</protein>
<dbReference type="EMBL" id="JACDTQ010001764">
    <property type="protein sequence ID" value="KAF5921054.1"/>
    <property type="molecule type" value="Genomic_DNA"/>
</dbReference>
<organism evidence="1 2">
    <name type="scientific">Diceros bicornis minor</name>
    <name type="common">South-central black rhinoceros</name>
    <dbReference type="NCBI Taxonomy" id="77932"/>
    <lineage>
        <taxon>Eukaryota</taxon>
        <taxon>Metazoa</taxon>
        <taxon>Chordata</taxon>
        <taxon>Craniata</taxon>
        <taxon>Vertebrata</taxon>
        <taxon>Euteleostomi</taxon>
        <taxon>Mammalia</taxon>
        <taxon>Eutheria</taxon>
        <taxon>Laurasiatheria</taxon>
        <taxon>Perissodactyla</taxon>
        <taxon>Rhinocerotidae</taxon>
        <taxon>Diceros</taxon>
    </lineage>
</organism>
<evidence type="ECO:0000313" key="1">
    <source>
        <dbReference type="EMBL" id="KAF5921054.1"/>
    </source>
</evidence>
<name>A0A7J7EZU3_DICBM</name>
<reference evidence="1 2" key="1">
    <citation type="journal article" date="2020" name="Mol. Biol. Evol.">
        <title>Interspecific Gene Flow and the Evolution of Specialization in Black and White Rhinoceros.</title>
        <authorList>
            <person name="Moodley Y."/>
            <person name="Westbury M.V."/>
            <person name="Russo I.M."/>
            <person name="Gopalakrishnan S."/>
            <person name="Rakotoarivelo A."/>
            <person name="Olsen R.A."/>
            <person name="Prost S."/>
            <person name="Tunstall T."/>
            <person name="Ryder O.A."/>
            <person name="Dalen L."/>
            <person name="Bruford M.W."/>
        </authorList>
    </citation>
    <scope>NUCLEOTIDE SEQUENCE [LARGE SCALE GENOMIC DNA]</scope>
    <source>
        <strain evidence="1">SBR-YM</strain>
        <tissue evidence="1">Skin</tissue>
    </source>
</reference>
<accession>A0A7J7EZU3</accession>
<keyword evidence="2" id="KW-1185">Reference proteome</keyword>
<sequence>MELLQNVMEDVKTLKEVHRKAQELPEMKPQKLFQRIEELEKLVRDREEFLELVSRKLSLMPVAEEVTMVTWEELEQAITDGWKALQAKQMRVNINVRRFRDEHELWRCAQPLHSHEESGGGFPCRKASIEGEADDDHQVVIAVWMSSASGPKNSGAV</sequence>
<evidence type="ECO:0000313" key="2">
    <source>
        <dbReference type="Proteomes" id="UP000551758"/>
    </source>
</evidence>
<dbReference type="AlphaFoldDB" id="A0A7J7EZU3"/>
<proteinExistence type="predicted"/>
<comment type="caution">
    <text evidence="1">The sequence shown here is derived from an EMBL/GenBank/DDBJ whole genome shotgun (WGS) entry which is preliminary data.</text>
</comment>